<proteinExistence type="predicted"/>
<accession>A0ABU8EXD0</accession>
<evidence type="ECO:0000313" key="3">
    <source>
        <dbReference type="EMBL" id="MEI4551613.1"/>
    </source>
</evidence>
<dbReference type="EMBL" id="JBAWKS010000002">
    <property type="protein sequence ID" value="MEI4551613.1"/>
    <property type="molecule type" value="Genomic_DNA"/>
</dbReference>
<dbReference type="PROSITE" id="PS50937">
    <property type="entry name" value="HTH_MERR_2"/>
    <property type="match status" value="1"/>
</dbReference>
<dbReference type="Gene3D" id="1.10.1660.10">
    <property type="match status" value="1"/>
</dbReference>
<dbReference type="PANTHER" id="PTHR30204:SF92">
    <property type="entry name" value="HTH-TYPE TRANSCRIPTIONAL REGULATOR ZNTR"/>
    <property type="match status" value="1"/>
</dbReference>
<dbReference type="InterPro" id="IPR009061">
    <property type="entry name" value="DNA-bd_dom_put_sf"/>
</dbReference>
<name>A0ABU8EXD0_9GAMM</name>
<evidence type="ECO:0000313" key="4">
    <source>
        <dbReference type="Proteomes" id="UP001382455"/>
    </source>
</evidence>
<feature type="domain" description="HTH merR-type" evidence="2">
    <location>
        <begin position="1"/>
        <end position="68"/>
    </location>
</feature>
<dbReference type="InterPro" id="IPR000551">
    <property type="entry name" value="MerR-type_HTH_dom"/>
</dbReference>
<comment type="caution">
    <text evidence="3">The sequence shown here is derived from an EMBL/GenBank/DDBJ whole genome shotgun (WGS) entry which is preliminary data.</text>
</comment>
<dbReference type="Pfam" id="PF13411">
    <property type="entry name" value="MerR_1"/>
    <property type="match status" value="1"/>
</dbReference>
<sequence>MKISELAKKTNVSVRMLRYYEEQGILTPKRTDTGYRVYSQQDYQTIERVKLLSAAGMTLKTMLLFLPCIRAERPIFEPCDELRTVLQQQISATNSKMKELAKSKAILSEFLTEIENA</sequence>
<dbReference type="CDD" id="cd01282">
    <property type="entry name" value="HTH_MerR-like_sg3"/>
    <property type="match status" value="1"/>
</dbReference>
<dbReference type="RefSeq" id="WP_138628205.1">
    <property type="nucleotide sequence ID" value="NZ_JBAWKS010000002.1"/>
</dbReference>
<dbReference type="PROSITE" id="PS00552">
    <property type="entry name" value="HTH_MERR_1"/>
    <property type="match status" value="1"/>
</dbReference>
<dbReference type="Proteomes" id="UP001382455">
    <property type="component" value="Unassembled WGS sequence"/>
</dbReference>
<protein>
    <submittedName>
        <fullName evidence="3">MerR family transcriptional regulator</fullName>
    </submittedName>
</protein>
<dbReference type="SMART" id="SM00422">
    <property type="entry name" value="HTH_MERR"/>
    <property type="match status" value="1"/>
</dbReference>
<keyword evidence="1" id="KW-0238">DNA-binding</keyword>
<reference evidence="3 4" key="1">
    <citation type="submission" date="2023-12" db="EMBL/GenBank/DDBJ databases">
        <title>Friends and Foes: Symbiotic and Algicidal bacterial influence on Karenia brevis blooms.</title>
        <authorList>
            <person name="Fei C."/>
            <person name="Mohamed A.R."/>
            <person name="Booker A."/>
            <person name="Arshad M."/>
            <person name="Klass S."/>
            <person name="Ahn S."/>
            <person name="Gilbert P.M."/>
            <person name="Heil C.A."/>
            <person name="Martinez J.M."/>
            <person name="Amin S.A."/>
        </authorList>
    </citation>
    <scope>NUCLEOTIDE SEQUENCE [LARGE SCALE GENOMIC DNA]</scope>
    <source>
        <strain evidence="3 4">CE15</strain>
    </source>
</reference>
<organism evidence="3 4">
    <name type="scientific">Pseudoalteromonas spongiae</name>
    <dbReference type="NCBI Taxonomy" id="298657"/>
    <lineage>
        <taxon>Bacteria</taxon>
        <taxon>Pseudomonadati</taxon>
        <taxon>Pseudomonadota</taxon>
        <taxon>Gammaproteobacteria</taxon>
        <taxon>Alteromonadales</taxon>
        <taxon>Pseudoalteromonadaceae</taxon>
        <taxon>Pseudoalteromonas</taxon>
    </lineage>
</organism>
<dbReference type="PANTHER" id="PTHR30204">
    <property type="entry name" value="REDOX-CYCLING DRUG-SENSING TRANSCRIPTIONAL ACTIVATOR SOXR"/>
    <property type="match status" value="1"/>
</dbReference>
<evidence type="ECO:0000256" key="1">
    <source>
        <dbReference type="ARBA" id="ARBA00023125"/>
    </source>
</evidence>
<evidence type="ECO:0000259" key="2">
    <source>
        <dbReference type="PROSITE" id="PS50937"/>
    </source>
</evidence>
<gene>
    <name evidence="3" type="ORF">WAE96_18195</name>
</gene>
<keyword evidence="4" id="KW-1185">Reference proteome</keyword>
<dbReference type="InterPro" id="IPR047057">
    <property type="entry name" value="MerR_fam"/>
</dbReference>
<dbReference type="SUPFAM" id="SSF46955">
    <property type="entry name" value="Putative DNA-binding domain"/>
    <property type="match status" value="1"/>
</dbReference>
<dbReference type="PRINTS" id="PR00040">
    <property type="entry name" value="HTHMERR"/>
</dbReference>